<dbReference type="Gene3D" id="3.40.50.12230">
    <property type="match status" value="1"/>
</dbReference>
<keyword evidence="8" id="KW-1185">Reference proteome</keyword>
<dbReference type="AlphaFoldDB" id="A0A2J6T1V2"/>
<evidence type="ECO:0000256" key="1">
    <source>
        <dbReference type="ARBA" id="ARBA00010699"/>
    </source>
</evidence>
<dbReference type="EC" id="2.1.2.9" evidence="2"/>
<accession>A0A2J6T1V2</accession>
<dbReference type="InterPro" id="IPR036477">
    <property type="entry name" value="Formyl_transf_N_sf"/>
</dbReference>
<dbReference type="STRING" id="1095630.A0A2J6T1V2"/>
<dbReference type="CDD" id="cd08646">
    <property type="entry name" value="FMT_core_Met-tRNA-FMT_N"/>
    <property type="match status" value="1"/>
</dbReference>
<comment type="similarity">
    <text evidence="1">Belongs to the Fmt family.</text>
</comment>
<organism evidence="7 8">
    <name type="scientific">Hyaloscypha bicolor E</name>
    <dbReference type="NCBI Taxonomy" id="1095630"/>
    <lineage>
        <taxon>Eukaryota</taxon>
        <taxon>Fungi</taxon>
        <taxon>Dikarya</taxon>
        <taxon>Ascomycota</taxon>
        <taxon>Pezizomycotina</taxon>
        <taxon>Leotiomycetes</taxon>
        <taxon>Helotiales</taxon>
        <taxon>Hyaloscyphaceae</taxon>
        <taxon>Hyaloscypha</taxon>
        <taxon>Hyaloscypha bicolor</taxon>
    </lineage>
</organism>
<gene>
    <name evidence="7" type="ORF">K444DRAFT_43229</name>
</gene>
<keyword evidence="3 7" id="KW-0808">Transferase</keyword>
<dbReference type="GeneID" id="36580858"/>
<dbReference type="InParanoid" id="A0A2J6T1V2"/>
<dbReference type="GO" id="GO:0004479">
    <property type="term" value="F:methionyl-tRNA formyltransferase activity"/>
    <property type="evidence" value="ECO:0007669"/>
    <property type="project" value="UniProtKB-EC"/>
</dbReference>
<dbReference type="Proteomes" id="UP000235371">
    <property type="component" value="Unassembled WGS sequence"/>
</dbReference>
<reference evidence="7 8" key="1">
    <citation type="submission" date="2016-04" db="EMBL/GenBank/DDBJ databases">
        <title>A degradative enzymes factory behind the ericoid mycorrhizal symbiosis.</title>
        <authorList>
            <consortium name="DOE Joint Genome Institute"/>
            <person name="Martino E."/>
            <person name="Morin E."/>
            <person name="Grelet G."/>
            <person name="Kuo A."/>
            <person name="Kohler A."/>
            <person name="Daghino S."/>
            <person name="Barry K."/>
            <person name="Choi C."/>
            <person name="Cichocki N."/>
            <person name="Clum A."/>
            <person name="Copeland A."/>
            <person name="Hainaut M."/>
            <person name="Haridas S."/>
            <person name="Labutti K."/>
            <person name="Lindquist E."/>
            <person name="Lipzen A."/>
            <person name="Khouja H.-R."/>
            <person name="Murat C."/>
            <person name="Ohm R."/>
            <person name="Olson A."/>
            <person name="Spatafora J."/>
            <person name="Veneault-Fourrey C."/>
            <person name="Henrissat B."/>
            <person name="Grigoriev I."/>
            <person name="Martin F."/>
            <person name="Perotto S."/>
        </authorList>
    </citation>
    <scope>NUCLEOTIDE SEQUENCE [LARGE SCALE GENOMIC DNA]</scope>
    <source>
        <strain evidence="7 8">E</strain>
    </source>
</reference>
<evidence type="ECO:0000313" key="8">
    <source>
        <dbReference type="Proteomes" id="UP000235371"/>
    </source>
</evidence>
<dbReference type="PANTHER" id="PTHR11138:SF5">
    <property type="entry name" value="METHIONYL-TRNA FORMYLTRANSFERASE, MITOCHONDRIAL"/>
    <property type="match status" value="1"/>
</dbReference>
<feature type="domain" description="Formyl transferase C-terminal" evidence="6">
    <location>
        <begin position="261"/>
        <end position="395"/>
    </location>
</feature>
<protein>
    <recommendedName>
        <fullName evidence="2">methionyl-tRNA formyltransferase</fullName>
        <ecNumber evidence="2">2.1.2.9</ecNumber>
    </recommendedName>
</protein>
<evidence type="ECO:0000256" key="3">
    <source>
        <dbReference type="ARBA" id="ARBA00022679"/>
    </source>
</evidence>
<dbReference type="FunCoup" id="A0A2J6T1V2">
    <property type="interactions" value="273"/>
</dbReference>
<dbReference type="PANTHER" id="PTHR11138">
    <property type="entry name" value="METHIONYL-TRNA FORMYLTRANSFERASE"/>
    <property type="match status" value="1"/>
</dbReference>
<evidence type="ECO:0000259" key="5">
    <source>
        <dbReference type="Pfam" id="PF00551"/>
    </source>
</evidence>
<dbReference type="InterPro" id="IPR041711">
    <property type="entry name" value="Met-tRNA-FMT_N"/>
</dbReference>
<dbReference type="Pfam" id="PF00551">
    <property type="entry name" value="Formyl_trans_N"/>
    <property type="match status" value="1"/>
</dbReference>
<dbReference type="InterPro" id="IPR005793">
    <property type="entry name" value="Formyl_trans_C"/>
</dbReference>
<proteinExistence type="inferred from homology"/>
<name>A0A2J6T1V2_9HELO</name>
<evidence type="ECO:0000313" key="7">
    <source>
        <dbReference type="EMBL" id="PMD57005.1"/>
    </source>
</evidence>
<evidence type="ECO:0000256" key="4">
    <source>
        <dbReference type="ARBA" id="ARBA00022917"/>
    </source>
</evidence>
<dbReference type="RefSeq" id="XP_024733909.1">
    <property type="nucleotide sequence ID" value="XM_024872778.1"/>
</dbReference>
<feature type="domain" description="Formyl transferase N-terminal" evidence="5">
    <location>
        <begin position="37"/>
        <end position="193"/>
    </location>
</feature>
<dbReference type="OrthoDB" id="10268103at2759"/>
<dbReference type="EMBL" id="KZ613847">
    <property type="protein sequence ID" value="PMD57005.1"/>
    <property type="molecule type" value="Genomic_DNA"/>
</dbReference>
<dbReference type="GO" id="GO:0005739">
    <property type="term" value="C:mitochondrion"/>
    <property type="evidence" value="ECO:0007669"/>
    <property type="project" value="TreeGrafter"/>
</dbReference>
<dbReference type="Pfam" id="PF02911">
    <property type="entry name" value="Formyl_trans_C"/>
    <property type="match status" value="1"/>
</dbReference>
<evidence type="ECO:0000259" key="6">
    <source>
        <dbReference type="Pfam" id="PF02911"/>
    </source>
</evidence>
<dbReference type="SUPFAM" id="SSF53328">
    <property type="entry name" value="Formyltransferase"/>
    <property type="match status" value="1"/>
</dbReference>
<evidence type="ECO:0000256" key="2">
    <source>
        <dbReference type="ARBA" id="ARBA00012261"/>
    </source>
</evidence>
<dbReference type="InterPro" id="IPR002376">
    <property type="entry name" value="Formyl_transf_N"/>
</dbReference>
<keyword evidence="4" id="KW-0648">Protein biosynthesis</keyword>
<sequence length="414" mass="46332">MVSWLMLRCSVKIPRPSLLVLYETTRSYSTKSSKPLRILFCGSDDFSSASLRALDAERERNPQLIKSIDVLCRPGKPSGRSLKNIREVPIKAVAQELSLAVHERDTFTGWDLPKPQGESINLIIAVSFGLFVPPRILKCAEYGGLNVHPSLLPLFRGPAPLQHTILSDAQKTGVTLQTLDDKSFDRGIILAQTPDPFLSVPNWEHCNYHELLEFISPKAASLLVQGLRDRVFIPPLLNVGLFTIQGDRCDSLGHRKTHATKITPEDRKIDFLAWEGDRIYRHYRALGRLWTNVWIDAKTTKRLIFEDITLVEKPKITWTESGEHRPGASAEKPNEMHSVAPLFVVASKVAKTWHPVMYVEDGNGVIFNTNDSAVRVGSITVEGQSKKTASKALRSLQECLAFGNYSRGNVYGRP</sequence>